<dbReference type="GO" id="GO:1902670">
    <property type="term" value="F:carbon dioxide binding"/>
    <property type="evidence" value="ECO:0007669"/>
    <property type="project" value="TreeGrafter"/>
</dbReference>
<comment type="similarity">
    <text evidence="1">Belongs to the HupF/HypC family.</text>
</comment>
<accession>A0A7W8E8I9</accession>
<evidence type="ECO:0000256" key="1">
    <source>
        <dbReference type="ARBA" id="ARBA00006018"/>
    </source>
</evidence>
<organism evidence="3 4">
    <name type="scientific">Granulicella mallensis</name>
    <dbReference type="NCBI Taxonomy" id="940614"/>
    <lineage>
        <taxon>Bacteria</taxon>
        <taxon>Pseudomonadati</taxon>
        <taxon>Acidobacteriota</taxon>
        <taxon>Terriglobia</taxon>
        <taxon>Terriglobales</taxon>
        <taxon>Acidobacteriaceae</taxon>
        <taxon>Granulicella</taxon>
    </lineage>
</organism>
<dbReference type="PANTHER" id="PTHR35177">
    <property type="entry name" value="HYDROGENASE MATURATION FACTOR HYBG"/>
    <property type="match status" value="1"/>
</dbReference>
<feature type="region of interest" description="Disordered" evidence="2">
    <location>
        <begin position="84"/>
        <end position="108"/>
    </location>
</feature>
<dbReference type="Gene3D" id="2.30.30.140">
    <property type="match status" value="1"/>
</dbReference>
<dbReference type="NCBIfam" id="TIGR00074">
    <property type="entry name" value="hypC_hupF"/>
    <property type="match status" value="1"/>
</dbReference>
<reference evidence="3 4" key="1">
    <citation type="submission" date="2020-08" db="EMBL/GenBank/DDBJ databases">
        <title>Genomic Encyclopedia of Type Strains, Phase IV (KMG-V): Genome sequencing to study the core and pangenomes of soil and plant-associated prokaryotes.</title>
        <authorList>
            <person name="Whitman W."/>
        </authorList>
    </citation>
    <scope>NUCLEOTIDE SEQUENCE [LARGE SCALE GENOMIC DNA]</scope>
    <source>
        <strain evidence="3 4">X5P3</strain>
    </source>
</reference>
<evidence type="ECO:0000313" key="3">
    <source>
        <dbReference type="EMBL" id="MBB5062584.1"/>
    </source>
</evidence>
<sequence length="108" mass="11765">MCLAIPGKVVETFDKGGMLMARVQFGGITREACLEYVPETIVGDYVLVHVGFAISRIDEAEAERTYQALKELDQLTELESPIVEEVEESPPVTDEPIAEPVVAGGKTQ</sequence>
<dbReference type="GO" id="GO:0051604">
    <property type="term" value="P:protein maturation"/>
    <property type="evidence" value="ECO:0007669"/>
    <property type="project" value="TreeGrafter"/>
</dbReference>
<dbReference type="PANTHER" id="PTHR35177:SF2">
    <property type="entry name" value="HYDROGENASE MATURATION FACTOR HYBG"/>
    <property type="match status" value="1"/>
</dbReference>
<protein>
    <submittedName>
        <fullName evidence="3">Hydrogenase expression/formation protein HypC</fullName>
    </submittedName>
</protein>
<dbReference type="SUPFAM" id="SSF159127">
    <property type="entry name" value="HupF/HypC-like"/>
    <property type="match status" value="1"/>
</dbReference>
<comment type="caution">
    <text evidence="3">The sequence shown here is derived from an EMBL/GenBank/DDBJ whole genome shotgun (WGS) entry which is preliminary data.</text>
</comment>
<dbReference type="Pfam" id="PF01455">
    <property type="entry name" value="HupF_HypC"/>
    <property type="match status" value="1"/>
</dbReference>
<dbReference type="InterPro" id="IPR001109">
    <property type="entry name" value="Hydrogenase_HupF/HypC"/>
</dbReference>
<dbReference type="FunFam" id="2.30.30.140:FF:000022">
    <property type="entry name" value="Hydrogenase assembly chaperone HybG"/>
    <property type="match status" value="1"/>
</dbReference>
<dbReference type="EMBL" id="JACHIO010000003">
    <property type="protein sequence ID" value="MBB5062584.1"/>
    <property type="molecule type" value="Genomic_DNA"/>
</dbReference>
<dbReference type="GO" id="GO:0005506">
    <property type="term" value="F:iron ion binding"/>
    <property type="evidence" value="ECO:0007669"/>
    <property type="project" value="TreeGrafter"/>
</dbReference>
<dbReference type="PRINTS" id="PR00445">
    <property type="entry name" value="HUPFHYPC"/>
</dbReference>
<dbReference type="Proteomes" id="UP000584867">
    <property type="component" value="Unassembled WGS sequence"/>
</dbReference>
<name>A0A7W8E8I9_9BACT</name>
<dbReference type="PROSITE" id="PS01097">
    <property type="entry name" value="HUPF_HYPC"/>
    <property type="match status" value="1"/>
</dbReference>
<dbReference type="InterPro" id="IPR019812">
    <property type="entry name" value="Hydgase_assmbl_chp_CS"/>
</dbReference>
<evidence type="ECO:0000256" key="2">
    <source>
        <dbReference type="SAM" id="MobiDB-lite"/>
    </source>
</evidence>
<gene>
    <name evidence="3" type="ORF">HDF15_000914</name>
</gene>
<dbReference type="AlphaFoldDB" id="A0A7W8E8I9"/>
<proteinExistence type="inferred from homology"/>
<evidence type="ECO:0000313" key="4">
    <source>
        <dbReference type="Proteomes" id="UP000584867"/>
    </source>
</evidence>
<dbReference type="RefSeq" id="WP_184253141.1">
    <property type="nucleotide sequence ID" value="NZ_JACHIO010000003.1"/>
</dbReference>